<dbReference type="PANTHER" id="PTHR30353:SF0">
    <property type="entry name" value="TRANSMEMBRANE PROTEIN"/>
    <property type="match status" value="1"/>
</dbReference>
<feature type="transmembrane region" description="Helical" evidence="7">
    <location>
        <begin position="67"/>
        <end position="91"/>
    </location>
</feature>
<keyword evidence="6 7" id="KW-0472">Membrane</keyword>
<name>A0ABX3SLK7_MYCMA</name>
<comment type="subcellular location">
    <subcellularLocation>
        <location evidence="1 7">Cell membrane</location>
        <topology evidence="1 7">Multi-pass membrane protein</topology>
    </subcellularLocation>
</comment>
<dbReference type="RefSeq" id="WP_083012167.1">
    <property type="nucleotide sequence ID" value="NZ_CP060015.1"/>
</dbReference>
<comment type="similarity">
    <text evidence="2 7">Belongs to the DedA family.</text>
</comment>
<feature type="domain" description="VTT" evidence="9">
    <location>
        <begin position="47"/>
        <end position="174"/>
    </location>
</feature>
<dbReference type="InterPro" id="IPR032816">
    <property type="entry name" value="VTT_dom"/>
</dbReference>
<evidence type="ECO:0000256" key="1">
    <source>
        <dbReference type="ARBA" id="ARBA00004651"/>
    </source>
</evidence>
<evidence type="ECO:0000256" key="6">
    <source>
        <dbReference type="ARBA" id="ARBA00023136"/>
    </source>
</evidence>
<dbReference type="Pfam" id="PF09335">
    <property type="entry name" value="VTT_dom"/>
    <property type="match status" value="1"/>
</dbReference>
<keyword evidence="11" id="KW-1185">Reference proteome</keyword>
<sequence>MSTAVTALPDILDPMYWLGANGVFGSAVLPGILVIVFIETGLLFPLLPGESLLFTGGLLAAHPNPPASIWVLAPAVAAVAVLGDQTGYFIGRRIGPALFKKEDSRFFKKHYVTESHAFFEKYGPWAVILARFAPFVRTFVPVIAGVSYMRYPVFLGFDIVGGIAWGGGATLAGYFLGTVPFVHQNLEKIILAILVISLVPAMVASWRGYQGRRRAARAGDREPDQEPDSGHPASAVRNESV</sequence>
<evidence type="ECO:0000259" key="9">
    <source>
        <dbReference type="Pfam" id="PF09335"/>
    </source>
</evidence>
<dbReference type="InterPro" id="IPR032818">
    <property type="entry name" value="DedA-like"/>
</dbReference>
<comment type="caution">
    <text evidence="10">The sequence shown here is derived from an EMBL/GenBank/DDBJ whole genome shotgun (WGS) entry which is preliminary data.</text>
</comment>
<accession>A0ABX3SLK7</accession>
<evidence type="ECO:0000313" key="10">
    <source>
        <dbReference type="EMBL" id="ORA78515.1"/>
    </source>
</evidence>
<evidence type="ECO:0000256" key="2">
    <source>
        <dbReference type="ARBA" id="ARBA00010792"/>
    </source>
</evidence>
<feature type="transmembrane region" description="Helical" evidence="7">
    <location>
        <begin position="23"/>
        <end position="47"/>
    </location>
</feature>
<evidence type="ECO:0000256" key="5">
    <source>
        <dbReference type="ARBA" id="ARBA00022989"/>
    </source>
</evidence>
<dbReference type="Proteomes" id="UP000243140">
    <property type="component" value="Unassembled WGS sequence"/>
</dbReference>
<dbReference type="PANTHER" id="PTHR30353">
    <property type="entry name" value="INNER MEMBRANE PROTEIN DEDA-RELATED"/>
    <property type="match status" value="1"/>
</dbReference>
<reference evidence="10 11" key="1">
    <citation type="submission" date="2017-02" db="EMBL/GenBank/DDBJ databases">
        <title>The new phylogeny of genus Mycobacterium.</title>
        <authorList>
            <person name="Tortoli E."/>
            <person name="Trovato A."/>
            <person name="Cirillo D.M."/>
        </authorList>
    </citation>
    <scope>NUCLEOTIDE SEQUENCE [LARGE SCALE GENOMIC DNA]</scope>
    <source>
        <strain evidence="10 11">IP1130001</strain>
    </source>
</reference>
<organism evidence="10 11">
    <name type="scientific">Mycobacterium malmoense</name>
    <dbReference type="NCBI Taxonomy" id="1780"/>
    <lineage>
        <taxon>Bacteria</taxon>
        <taxon>Bacillati</taxon>
        <taxon>Actinomycetota</taxon>
        <taxon>Actinomycetes</taxon>
        <taxon>Mycobacteriales</taxon>
        <taxon>Mycobacteriaceae</taxon>
        <taxon>Mycobacterium</taxon>
    </lineage>
</organism>
<feature type="region of interest" description="Disordered" evidence="8">
    <location>
        <begin position="214"/>
        <end position="241"/>
    </location>
</feature>
<proteinExistence type="inferred from homology"/>
<evidence type="ECO:0000256" key="8">
    <source>
        <dbReference type="SAM" id="MobiDB-lite"/>
    </source>
</evidence>
<gene>
    <name evidence="10" type="ORF">BST29_21440</name>
</gene>
<evidence type="ECO:0000256" key="4">
    <source>
        <dbReference type="ARBA" id="ARBA00022692"/>
    </source>
</evidence>
<keyword evidence="5 7" id="KW-1133">Transmembrane helix</keyword>
<evidence type="ECO:0000256" key="3">
    <source>
        <dbReference type="ARBA" id="ARBA00022475"/>
    </source>
</evidence>
<protein>
    <recommendedName>
        <fullName evidence="9">VTT domain-containing protein</fullName>
    </recommendedName>
</protein>
<evidence type="ECO:0000256" key="7">
    <source>
        <dbReference type="RuleBase" id="RU367016"/>
    </source>
</evidence>
<feature type="transmembrane region" description="Helical" evidence="7">
    <location>
        <begin position="189"/>
        <end position="209"/>
    </location>
</feature>
<feature type="transmembrane region" description="Helical" evidence="7">
    <location>
        <begin position="153"/>
        <end position="177"/>
    </location>
</feature>
<evidence type="ECO:0000313" key="11">
    <source>
        <dbReference type="Proteomes" id="UP000243140"/>
    </source>
</evidence>
<keyword evidence="4 7" id="KW-0812">Transmembrane</keyword>
<dbReference type="EMBL" id="MVHV01000028">
    <property type="protein sequence ID" value="ORA78515.1"/>
    <property type="molecule type" value="Genomic_DNA"/>
</dbReference>
<keyword evidence="3 7" id="KW-1003">Cell membrane</keyword>